<accession>A0A392UD39</accession>
<evidence type="ECO:0000256" key="1">
    <source>
        <dbReference type="SAM" id="MobiDB-lite"/>
    </source>
</evidence>
<comment type="caution">
    <text evidence="2">The sequence shown here is derived from an EMBL/GenBank/DDBJ whole genome shotgun (WGS) entry which is preliminary data.</text>
</comment>
<dbReference type="EMBL" id="LXQA010773886">
    <property type="protein sequence ID" value="MCI70340.1"/>
    <property type="molecule type" value="Genomic_DNA"/>
</dbReference>
<reference evidence="2 3" key="1">
    <citation type="journal article" date="2018" name="Front. Plant Sci.">
        <title>Red Clover (Trifolium pratense) and Zigzag Clover (T. medium) - A Picture of Genomic Similarities and Differences.</title>
        <authorList>
            <person name="Dluhosova J."/>
            <person name="Istvanek J."/>
            <person name="Nedelnik J."/>
            <person name="Repkova J."/>
        </authorList>
    </citation>
    <scope>NUCLEOTIDE SEQUENCE [LARGE SCALE GENOMIC DNA]</scope>
    <source>
        <strain evidence="3">cv. 10/8</strain>
        <tissue evidence="2">Leaf</tissue>
    </source>
</reference>
<organism evidence="2 3">
    <name type="scientific">Trifolium medium</name>
    <dbReference type="NCBI Taxonomy" id="97028"/>
    <lineage>
        <taxon>Eukaryota</taxon>
        <taxon>Viridiplantae</taxon>
        <taxon>Streptophyta</taxon>
        <taxon>Embryophyta</taxon>
        <taxon>Tracheophyta</taxon>
        <taxon>Spermatophyta</taxon>
        <taxon>Magnoliopsida</taxon>
        <taxon>eudicotyledons</taxon>
        <taxon>Gunneridae</taxon>
        <taxon>Pentapetalae</taxon>
        <taxon>rosids</taxon>
        <taxon>fabids</taxon>
        <taxon>Fabales</taxon>
        <taxon>Fabaceae</taxon>
        <taxon>Papilionoideae</taxon>
        <taxon>50 kb inversion clade</taxon>
        <taxon>NPAAA clade</taxon>
        <taxon>Hologalegina</taxon>
        <taxon>IRL clade</taxon>
        <taxon>Trifolieae</taxon>
        <taxon>Trifolium</taxon>
    </lineage>
</organism>
<protein>
    <submittedName>
        <fullName evidence="2">Uncharacterized protein</fullName>
    </submittedName>
</protein>
<evidence type="ECO:0000313" key="3">
    <source>
        <dbReference type="Proteomes" id="UP000265520"/>
    </source>
</evidence>
<feature type="region of interest" description="Disordered" evidence="1">
    <location>
        <begin position="1"/>
        <end position="23"/>
    </location>
</feature>
<keyword evidence="3" id="KW-1185">Reference proteome</keyword>
<sequence length="23" mass="2712">MEDEKKQGEEAMEISKKEEDAEK</sequence>
<dbReference type="AlphaFoldDB" id="A0A392UD39"/>
<name>A0A392UD39_9FABA</name>
<dbReference type="Proteomes" id="UP000265520">
    <property type="component" value="Unassembled WGS sequence"/>
</dbReference>
<proteinExistence type="predicted"/>
<feature type="non-terminal residue" evidence="2">
    <location>
        <position position="23"/>
    </location>
</feature>
<evidence type="ECO:0000313" key="2">
    <source>
        <dbReference type="EMBL" id="MCI70340.1"/>
    </source>
</evidence>